<gene>
    <name evidence="1" type="ORF">HPB47_007349</name>
</gene>
<proteinExistence type="predicted"/>
<accession>A0AC60P7U3</accession>
<sequence>MIFSNGPASLNGYQLIGDSMLLRLAEHCSGLRRQQIVSSTLVSGATASQLLDVVMEAPIAPRVILMIGTNDLRGECDACSLISDLAIILGWLTLHAEKVVILTLPPIALHHRRGRSWQTVNRVNHWITHCGSSVTMPVEIHRPFVVRRTKVRFDMYARRYAGRGRQDLVHWSAVGMDAVVGLLHLALL</sequence>
<keyword evidence="2" id="KW-1185">Reference proteome</keyword>
<comment type="caution">
    <text evidence="1">The sequence shown here is derived from an EMBL/GenBank/DDBJ whole genome shotgun (WGS) entry which is preliminary data.</text>
</comment>
<reference evidence="1 2" key="1">
    <citation type="journal article" date="2020" name="Cell">
        <title>Large-Scale Comparative Analyses of Tick Genomes Elucidate Their Genetic Diversity and Vector Capacities.</title>
        <authorList>
            <consortium name="Tick Genome and Microbiome Consortium (TIGMIC)"/>
            <person name="Jia N."/>
            <person name="Wang J."/>
            <person name="Shi W."/>
            <person name="Du L."/>
            <person name="Sun Y."/>
            <person name="Zhan W."/>
            <person name="Jiang J.F."/>
            <person name="Wang Q."/>
            <person name="Zhang B."/>
            <person name="Ji P."/>
            <person name="Bell-Sakyi L."/>
            <person name="Cui X.M."/>
            <person name="Yuan T.T."/>
            <person name="Jiang B.G."/>
            <person name="Yang W.F."/>
            <person name="Lam T.T."/>
            <person name="Chang Q.C."/>
            <person name="Ding S.J."/>
            <person name="Wang X.J."/>
            <person name="Zhu J.G."/>
            <person name="Ruan X.D."/>
            <person name="Zhao L."/>
            <person name="Wei J.T."/>
            <person name="Ye R.Z."/>
            <person name="Que T.C."/>
            <person name="Du C.H."/>
            <person name="Zhou Y.H."/>
            <person name="Cheng J.X."/>
            <person name="Dai P.F."/>
            <person name="Guo W.B."/>
            <person name="Han X.H."/>
            <person name="Huang E.J."/>
            <person name="Li L.F."/>
            <person name="Wei W."/>
            <person name="Gao Y.C."/>
            <person name="Liu J.Z."/>
            <person name="Shao H.Z."/>
            <person name="Wang X."/>
            <person name="Wang C.C."/>
            <person name="Yang T.C."/>
            <person name="Huo Q.B."/>
            <person name="Li W."/>
            <person name="Chen H.Y."/>
            <person name="Chen S.E."/>
            <person name="Zhou L.G."/>
            <person name="Ni X.B."/>
            <person name="Tian J.H."/>
            <person name="Sheng Y."/>
            <person name="Liu T."/>
            <person name="Pan Y.S."/>
            <person name="Xia L.Y."/>
            <person name="Li J."/>
            <person name="Zhao F."/>
            <person name="Cao W.C."/>
        </authorList>
    </citation>
    <scope>NUCLEOTIDE SEQUENCE [LARGE SCALE GENOMIC DNA]</scope>
    <source>
        <strain evidence="1">Iper-2018</strain>
    </source>
</reference>
<dbReference type="EMBL" id="JABSTQ010011065">
    <property type="protein sequence ID" value="KAG0415485.1"/>
    <property type="molecule type" value="Genomic_DNA"/>
</dbReference>
<organism evidence="1 2">
    <name type="scientific">Ixodes persulcatus</name>
    <name type="common">Taiga tick</name>
    <dbReference type="NCBI Taxonomy" id="34615"/>
    <lineage>
        <taxon>Eukaryota</taxon>
        <taxon>Metazoa</taxon>
        <taxon>Ecdysozoa</taxon>
        <taxon>Arthropoda</taxon>
        <taxon>Chelicerata</taxon>
        <taxon>Arachnida</taxon>
        <taxon>Acari</taxon>
        <taxon>Parasitiformes</taxon>
        <taxon>Ixodida</taxon>
        <taxon>Ixodoidea</taxon>
        <taxon>Ixodidae</taxon>
        <taxon>Ixodinae</taxon>
        <taxon>Ixodes</taxon>
    </lineage>
</organism>
<evidence type="ECO:0000313" key="2">
    <source>
        <dbReference type="Proteomes" id="UP000805193"/>
    </source>
</evidence>
<evidence type="ECO:0000313" key="1">
    <source>
        <dbReference type="EMBL" id="KAG0415485.1"/>
    </source>
</evidence>
<protein>
    <submittedName>
        <fullName evidence="1">Uncharacterized protein</fullName>
    </submittedName>
</protein>
<dbReference type="Proteomes" id="UP000805193">
    <property type="component" value="Unassembled WGS sequence"/>
</dbReference>
<name>A0AC60P7U3_IXOPE</name>